<proteinExistence type="predicted"/>
<dbReference type="RefSeq" id="WP_267663763.1">
    <property type="nucleotide sequence ID" value="NZ_JAODIX010000030.1"/>
</dbReference>
<gene>
    <name evidence="1" type="ORF">ACFQMK_07720</name>
</gene>
<keyword evidence="2" id="KW-1185">Reference proteome</keyword>
<dbReference type="AlphaFoldDB" id="A0ABD5YGI6"/>
<comment type="caution">
    <text evidence="1">The sequence shown here is derived from an EMBL/GenBank/DDBJ whole genome shotgun (WGS) entry which is preliminary data.</text>
</comment>
<sequence length="118" mass="13101">MPAGPPSDVNHVPDDALAALDAFGEGHLRGDPPPVRERLRSDLRLRIAPTGDGVARCRFETEHTRAPPTLRDRGSFLATYVDGVDDRLRAWGIEPPDAYEYAETVDGRHRYEGTLRLP</sequence>
<protein>
    <submittedName>
        <fullName evidence="1">Uncharacterized protein</fullName>
    </submittedName>
</protein>
<dbReference type="EMBL" id="JBHSZZ010000030">
    <property type="protein sequence ID" value="MFC7186775.1"/>
    <property type="molecule type" value="Genomic_DNA"/>
</dbReference>
<dbReference type="Proteomes" id="UP001596390">
    <property type="component" value="Unassembled WGS sequence"/>
</dbReference>
<evidence type="ECO:0000313" key="2">
    <source>
        <dbReference type="Proteomes" id="UP001596390"/>
    </source>
</evidence>
<reference evidence="1 2" key="1">
    <citation type="journal article" date="2019" name="Int. J. Syst. Evol. Microbiol.">
        <title>The Global Catalogue of Microorganisms (GCM) 10K type strain sequencing project: providing services to taxonomists for standard genome sequencing and annotation.</title>
        <authorList>
            <consortium name="The Broad Institute Genomics Platform"/>
            <consortium name="The Broad Institute Genome Sequencing Center for Infectious Disease"/>
            <person name="Wu L."/>
            <person name="Ma J."/>
        </authorList>
    </citation>
    <scope>NUCLEOTIDE SEQUENCE [LARGE SCALE GENOMIC DNA]</scope>
    <source>
        <strain evidence="1 2">Q85</strain>
    </source>
</reference>
<evidence type="ECO:0000313" key="1">
    <source>
        <dbReference type="EMBL" id="MFC7186775.1"/>
    </source>
</evidence>
<name>A0ABD5YGI6_9EURY</name>
<organism evidence="1 2">
    <name type="scientific">Halorubrum yunnanense</name>
    <dbReference type="NCBI Taxonomy" id="1526162"/>
    <lineage>
        <taxon>Archaea</taxon>
        <taxon>Methanobacteriati</taxon>
        <taxon>Methanobacteriota</taxon>
        <taxon>Stenosarchaea group</taxon>
        <taxon>Halobacteria</taxon>
        <taxon>Halobacteriales</taxon>
        <taxon>Haloferacaceae</taxon>
        <taxon>Halorubrum</taxon>
    </lineage>
</organism>
<accession>A0ABD5YGI6</accession>